<feature type="compositionally biased region" description="Basic and acidic residues" evidence="1">
    <location>
        <begin position="1"/>
        <end position="10"/>
    </location>
</feature>
<feature type="compositionally biased region" description="Basic residues" evidence="1">
    <location>
        <begin position="33"/>
        <end position="43"/>
    </location>
</feature>
<dbReference type="Gene3D" id="3.40.50.2300">
    <property type="match status" value="1"/>
</dbReference>
<dbReference type="STRING" id="1777137.AWB76_04811"/>
<accession>A0A158BYE1</accession>
<keyword evidence="3" id="KW-1185">Reference proteome</keyword>
<evidence type="ECO:0000313" key="3">
    <source>
        <dbReference type="Proteomes" id="UP000054624"/>
    </source>
</evidence>
<gene>
    <name evidence="2" type="ORF">AWB76_04811</name>
</gene>
<name>A0A158BYE1_9BURK</name>
<feature type="region of interest" description="Disordered" evidence="1">
    <location>
        <begin position="181"/>
        <end position="203"/>
    </location>
</feature>
<dbReference type="Proteomes" id="UP000054624">
    <property type="component" value="Unassembled WGS sequence"/>
</dbReference>
<reference evidence="3" key="1">
    <citation type="submission" date="2016-01" db="EMBL/GenBank/DDBJ databases">
        <authorList>
            <person name="Peeters Charlotte."/>
        </authorList>
    </citation>
    <scope>NUCLEOTIDE SEQUENCE [LARGE SCALE GENOMIC DNA]</scope>
</reference>
<dbReference type="GO" id="GO:0016301">
    <property type="term" value="F:kinase activity"/>
    <property type="evidence" value="ECO:0007669"/>
    <property type="project" value="UniProtKB-KW"/>
</dbReference>
<proteinExistence type="predicted"/>
<evidence type="ECO:0000256" key="1">
    <source>
        <dbReference type="SAM" id="MobiDB-lite"/>
    </source>
</evidence>
<protein>
    <submittedName>
        <fullName evidence="2">PAS/PAC sensor hybrid histidine kinase</fullName>
    </submittedName>
</protein>
<dbReference type="SUPFAM" id="SSF52172">
    <property type="entry name" value="CheY-like"/>
    <property type="match status" value="1"/>
</dbReference>
<keyword evidence="2" id="KW-0808">Transferase</keyword>
<sequence length="203" mass="23033">MRHEAREQRATIHRQCFPSRTPARLTGLSDGTHRRRRSRHSPGPHRSADGRPIRLHRSERRFVRGSISSNSSVEIDILFSVIGMPDMNGKEAVDRAWSSRPLLPELIMTGYAEKLVFGNGKVEEGVQLLTKPFSIEEIVLRIKAMIDAEDACARRRASRNARPQRRVAGSFRVHCRPEVAEWEPTGTERRRQKGSDAPACHPT</sequence>
<dbReference type="InterPro" id="IPR011006">
    <property type="entry name" value="CheY-like_superfamily"/>
</dbReference>
<feature type="region of interest" description="Disordered" evidence="1">
    <location>
        <begin position="1"/>
        <end position="55"/>
    </location>
</feature>
<keyword evidence="2" id="KW-0418">Kinase</keyword>
<dbReference type="EMBL" id="FCOI02000017">
    <property type="protein sequence ID" value="SAK74666.1"/>
    <property type="molecule type" value="Genomic_DNA"/>
</dbReference>
<organism evidence="2 3">
    <name type="scientific">Caballeronia temeraria</name>
    <dbReference type="NCBI Taxonomy" id="1777137"/>
    <lineage>
        <taxon>Bacteria</taxon>
        <taxon>Pseudomonadati</taxon>
        <taxon>Pseudomonadota</taxon>
        <taxon>Betaproteobacteria</taxon>
        <taxon>Burkholderiales</taxon>
        <taxon>Burkholderiaceae</taxon>
        <taxon>Caballeronia</taxon>
    </lineage>
</organism>
<dbReference type="AlphaFoldDB" id="A0A158BYE1"/>
<evidence type="ECO:0000313" key="2">
    <source>
        <dbReference type="EMBL" id="SAK74666.1"/>
    </source>
</evidence>